<proteinExistence type="predicted"/>
<evidence type="ECO:0000313" key="1">
    <source>
        <dbReference type="EMBL" id="NDV92983.1"/>
    </source>
</evidence>
<dbReference type="RefSeq" id="WP_163088229.1">
    <property type="nucleotide sequence ID" value="NZ_JAAAWN010000033.1"/>
</dbReference>
<dbReference type="EMBL" id="JAAAWN010000033">
    <property type="protein sequence ID" value="NDV92983.1"/>
    <property type="molecule type" value="Genomic_DNA"/>
</dbReference>
<dbReference type="Proteomes" id="UP000470213">
    <property type="component" value="Unassembled WGS sequence"/>
</dbReference>
<reference evidence="1 2" key="1">
    <citation type="submission" date="2020-01" db="EMBL/GenBank/DDBJ databases">
        <authorList>
            <person name="Chen J."/>
            <person name="Zhu S."/>
            <person name="Yang J."/>
        </authorList>
    </citation>
    <scope>NUCLEOTIDE SEQUENCE [LARGE SCALE GENOMIC DNA]</scope>
    <source>
        <strain evidence="1 2">345S023</strain>
    </source>
</reference>
<keyword evidence="2" id="KW-1185">Reference proteome</keyword>
<gene>
    <name evidence="1" type="ORF">GTH32_17580</name>
</gene>
<accession>A0A7X5LPC1</accession>
<organism evidence="1 2">
    <name type="scientific">Alteromonas profundi</name>
    <dbReference type="NCBI Taxonomy" id="2696062"/>
    <lineage>
        <taxon>Bacteria</taxon>
        <taxon>Pseudomonadati</taxon>
        <taxon>Pseudomonadota</taxon>
        <taxon>Gammaproteobacteria</taxon>
        <taxon>Alteromonadales</taxon>
        <taxon>Alteromonadaceae</taxon>
        <taxon>Alteromonas/Salinimonas group</taxon>
        <taxon>Alteromonas</taxon>
    </lineage>
</organism>
<dbReference type="AlphaFoldDB" id="A0A7X5LPC1"/>
<comment type="caution">
    <text evidence="1">The sequence shown here is derived from an EMBL/GenBank/DDBJ whole genome shotgun (WGS) entry which is preliminary data.</text>
</comment>
<evidence type="ECO:0000313" key="2">
    <source>
        <dbReference type="Proteomes" id="UP000470213"/>
    </source>
</evidence>
<sequence length="228" mass="25813">MSYLITPPSNHYDGGMGITGCNFRHAAETLKAHASSLDGVLPLCYLHRHAIELFLKSVIFILHKKYSIGFGDGFSLDKPAIRVRDKWRPMDNIHNLSDLYSYFEVIYEDCKVALPETTCWDMPSDIRSKIDMVSGTDPKSTFFRYPKSGSAHQDAKKSRIQKTKFEGAFENQDKPAKLVLLFGQNDELIETYDMDADALGKIQEALDYLSGFFYGVHAAFRHELARGS</sequence>
<name>A0A7X5LPC1_9ALTE</name>
<protein>
    <submittedName>
        <fullName evidence="1">Uncharacterized protein</fullName>
    </submittedName>
</protein>